<accession>A0A3D9HKC3</accession>
<dbReference type="RefSeq" id="WP_115936977.1">
    <property type="nucleotide sequence ID" value="NZ_QRDW01000005.1"/>
</dbReference>
<dbReference type="GO" id="GO:0051539">
    <property type="term" value="F:4 iron, 4 sulfur cluster binding"/>
    <property type="evidence" value="ECO:0007669"/>
    <property type="project" value="UniProtKB-UniRule"/>
</dbReference>
<dbReference type="FunFam" id="1.10.1060.10:FF:000012">
    <property type="entry name" value="Glycolate oxidase iron-sulfur subunit"/>
    <property type="match status" value="1"/>
</dbReference>
<evidence type="ECO:0000256" key="6">
    <source>
        <dbReference type="PIRNR" id="PIRNR000139"/>
    </source>
</evidence>
<dbReference type="SUPFAM" id="SSF54862">
    <property type="entry name" value="4Fe-4S ferredoxins"/>
    <property type="match status" value="1"/>
</dbReference>
<dbReference type="PROSITE" id="PS51379">
    <property type="entry name" value="4FE4S_FER_2"/>
    <property type="match status" value="2"/>
</dbReference>
<dbReference type="OrthoDB" id="9765258at2"/>
<organism evidence="8 9">
    <name type="scientific">Aestuariispira insulae</name>
    <dbReference type="NCBI Taxonomy" id="1461337"/>
    <lineage>
        <taxon>Bacteria</taxon>
        <taxon>Pseudomonadati</taxon>
        <taxon>Pseudomonadota</taxon>
        <taxon>Alphaproteobacteria</taxon>
        <taxon>Rhodospirillales</taxon>
        <taxon>Kiloniellaceae</taxon>
        <taxon>Aestuariispira</taxon>
    </lineage>
</organism>
<evidence type="ECO:0000256" key="3">
    <source>
        <dbReference type="ARBA" id="ARBA00022737"/>
    </source>
</evidence>
<reference evidence="8 9" key="1">
    <citation type="submission" date="2018-07" db="EMBL/GenBank/DDBJ databases">
        <title>Genomic Encyclopedia of Type Strains, Phase III (KMG-III): the genomes of soil and plant-associated and newly described type strains.</title>
        <authorList>
            <person name="Whitman W."/>
        </authorList>
    </citation>
    <scope>NUCLEOTIDE SEQUENCE [LARGE SCALE GENOMIC DNA]</scope>
    <source>
        <strain evidence="8 9">CECT 8488</strain>
    </source>
</reference>
<evidence type="ECO:0000256" key="5">
    <source>
        <dbReference type="ARBA" id="ARBA00023014"/>
    </source>
</evidence>
<evidence type="ECO:0000256" key="2">
    <source>
        <dbReference type="ARBA" id="ARBA00022723"/>
    </source>
</evidence>
<dbReference type="GO" id="GO:0046872">
    <property type="term" value="F:metal ion binding"/>
    <property type="evidence" value="ECO:0007669"/>
    <property type="project" value="UniProtKB-UniRule"/>
</dbReference>
<evidence type="ECO:0000259" key="7">
    <source>
        <dbReference type="PROSITE" id="PS51379"/>
    </source>
</evidence>
<keyword evidence="2 6" id="KW-0479">Metal-binding</keyword>
<dbReference type="InterPro" id="IPR012257">
    <property type="entry name" value="Glc_ox_4Fe-4S"/>
</dbReference>
<dbReference type="PROSITE" id="PS00198">
    <property type="entry name" value="4FE4S_FER_1"/>
    <property type="match status" value="2"/>
</dbReference>
<dbReference type="AlphaFoldDB" id="A0A3D9HKC3"/>
<evidence type="ECO:0000313" key="8">
    <source>
        <dbReference type="EMBL" id="RED49721.1"/>
    </source>
</evidence>
<comment type="catalytic activity">
    <reaction evidence="6">
        <text>glycolate + A = glyoxylate + AH2</text>
        <dbReference type="Rhea" id="RHEA:21264"/>
        <dbReference type="ChEBI" id="CHEBI:13193"/>
        <dbReference type="ChEBI" id="CHEBI:17499"/>
        <dbReference type="ChEBI" id="CHEBI:29805"/>
        <dbReference type="ChEBI" id="CHEBI:36655"/>
        <dbReference type="EC" id="1.1.99.14"/>
    </reaction>
</comment>
<dbReference type="GO" id="GO:0019154">
    <property type="term" value="F:glycolate dehydrogenase activity"/>
    <property type="evidence" value="ECO:0007669"/>
    <property type="project" value="UniProtKB-EC"/>
</dbReference>
<dbReference type="PIRSF" id="PIRSF000139">
    <property type="entry name" value="Glc_ox_4Fe-4S"/>
    <property type="match status" value="1"/>
</dbReference>
<keyword evidence="3" id="KW-0677">Repeat</keyword>
<protein>
    <recommendedName>
        <fullName evidence="6">Glycolate oxidase iron-sulfur subunit</fullName>
        <ecNumber evidence="6">1.1.99.14</ecNumber>
    </recommendedName>
</protein>
<dbReference type="Pfam" id="PF02754">
    <property type="entry name" value="CCG"/>
    <property type="match status" value="2"/>
</dbReference>
<keyword evidence="1 6" id="KW-0004">4Fe-4S</keyword>
<dbReference type="PANTHER" id="PTHR32479:SF17">
    <property type="entry name" value="GLYCOLATE OXIDASE IRON-SULFUR SUBUNIT"/>
    <property type="match status" value="1"/>
</dbReference>
<dbReference type="Pfam" id="PF13183">
    <property type="entry name" value="Fer4_8"/>
    <property type="match status" value="1"/>
</dbReference>
<proteinExistence type="predicted"/>
<keyword evidence="6" id="KW-0813">Transport</keyword>
<dbReference type="InterPro" id="IPR017896">
    <property type="entry name" value="4Fe4S_Fe-S-bd"/>
</dbReference>
<dbReference type="Proteomes" id="UP000256845">
    <property type="component" value="Unassembled WGS sequence"/>
</dbReference>
<dbReference type="Gene3D" id="1.10.1060.10">
    <property type="entry name" value="Alpha-helical ferredoxin"/>
    <property type="match status" value="1"/>
</dbReference>
<sequence>MQTNFTLAQLADPDMAESEKILRNCVHCGFCTATCPTYTLLGDELDSPRGRIYQIKDMLEGDKPAGKTIVKHIDRCLSCLSCMTTCPSGVHYMHLVDHARAHIAKTHKRSPGERLLRSLLATLLPKPSLFRLALIGAWLAKPFANTFQKRLAAMVRMAPSKPQLFPSKWDRPRCHEAEDAKKGRVALMTGCAQKVLNPAINAATIRLLNRAGIEVVVAEGAGCCGALVHHLGEVDESHHQAAANIKAWMAEIDGQGLDAIIINASGCGTTVKDYGFMFREDKALADAAAKISGMTRDITEYLAEIGLPEVTRPVPKKIAYHSACSMQHGQKITDLPKTLLTQAGFDVVSPAEGHLCCGSAGTYNILQPEIADKLKERKVANIEKTEPDLIAAGNIGCISQIASGTDIPIVHTVELLDWVTGGRKPRGV</sequence>
<dbReference type="InterPro" id="IPR004017">
    <property type="entry name" value="Cys_rich_dom"/>
</dbReference>
<dbReference type="EMBL" id="QRDW01000005">
    <property type="protein sequence ID" value="RED49721.1"/>
    <property type="molecule type" value="Genomic_DNA"/>
</dbReference>
<dbReference type="InterPro" id="IPR009051">
    <property type="entry name" value="Helical_ferredxn"/>
</dbReference>
<gene>
    <name evidence="8" type="ORF">DFP90_10592</name>
</gene>
<comment type="caution">
    <text evidence="8">The sequence shown here is derived from an EMBL/GenBank/DDBJ whole genome shotgun (WGS) entry which is preliminary data.</text>
</comment>
<dbReference type="PANTHER" id="PTHR32479">
    <property type="entry name" value="GLYCOLATE OXIDASE IRON-SULFUR SUBUNIT"/>
    <property type="match status" value="1"/>
</dbReference>
<comment type="cofactor">
    <cofactor evidence="6">
        <name>[4Fe-4S] cluster</name>
        <dbReference type="ChEBI" id="CHEBI:49883"/>
    </cofactor>
    <text evidence="6">Binds 2 [4Fe-4S] clusters.</text>
</comment>
<name>A0A3D9HKC3_9PROT</name>
<comment type="catalytic activity">
    <reaction evidence="6">
        <text>(R)-lactate + A = pyruvate + AH2</text>
        <dbReference type="Rhea" id="RHEA:15089"/>
        <dbReference type="ChEBI" id="CHEBI:13193"/>
        <dbReference type="ChEBI" id="CHEBI:15361"/>
        <dbReference type="ChEBI" id="CHEBI:16004"/>
        <dbReference type="ChEBI" id="CHEBI:17499"/>
    </reaction>
</comment>
<keyword evidence="5 6" id="KW-0411">Iron-sulfur</keyword>
<dbReference type="InterPro" id="IPR017900">
    <property type="entry name" value="4Fe4S_Fe_S_CS"/>
</dbReference>
<feature type="domain" description="4Fe-4S ferredoxin-type" evidence="7">
    <location>
        <begin position="17"/>
        <end position="45"/>
    </location>
</feature>
<comment type="function">
    <text evidence="6">Component of a complex that catalyzes the oxidation of glycolate to glyoxylate.</text>
</comment>
<evidence type="ECO:0000313" key="9">
    <source>
        <dbReference type="Proteomes" id="UP000256845"/>
    </source>
</evidence>
<feature type="domain" description="4Fe-4S ferredoxin-type" evidence="7">
    <location>
        <begin position="66"/>
        <end position="96"/>
    </location>
</feature>
<keyword evidence="4 6" id="KW-0408">Iron</keyword>
<keyword evidence="6" id="KW-0249">Electron transport</keyword>
<dbReference type="EC" id="1.1.99.14" evidence="6"/>
<evidence type="ECO:0000256" key="1">
    <source>
        <dbReference type="ARBA" id="ARBA00022485"/>
    </source>
</evidence>
<evidence type="ECO:0000256" key="4">
    <source>
        <dbReference type="ARBA" id="ARBA00023004"/>
    </source>
</evidence>
<keyword evidence="9" id="KW-1185">Reference proteome</keyword>
<dbReference type="NCBIfam" id="NF008434">
    <property type="entry name" value="PRK11274.1"/>
    <property type="match status" value="1"/>
</dbReference>